<evidence type="ECO:0000259" key="3">
    <source>
        <dbReference type="Pfam" id="PF20152"/>
    </source>
</evidence>
<keyword evidence="2" id="KW-0812">Transmembrane</keyword>
<keyword evidence="2" id="KW-1133">Transmembrane helix</keyword>
<gene>
    <name evidence="4" type="ORF">BDV98DRAFT_565303</name>
</gene>
<dbReference type="OrthoDB" id="3263055at2759"/>
<dbReference type="InterPro" id="IPR045339">
    <property type="entry name" value="DUF6534"/>
</dbReference>
<dbReference type="STRING" id="1884261.A0A5C3QR96"/>
<feature type="domain" description="DUF6534" evidence="3">
    <location>
        <begin position="181"/>
        <end position="266"/>
    </location>
</feature>
<accession>A0A5C3QR96</accession>
<evidence type="ECO:0000313" key="4">
    <source>
        <dbReference type="EMBL" id="TFL03041.1"/>
    </source>
</evidence>
<feature type="transmembrane region" description="Helical" evidence="2">
    <location>
        <begin position="101"/>
        <end position="121"/>
    </location>
</feature>
<sequence>MSLPGPDPSAPFPEAAALPSLDNTFGAFLIGTFLSLILFGIAILQSFNYYQTYPEDTMTMKLTVGLLLLLELVRSVFSMQASYHYLVTGFFNPLELAKAHWTIPVNIPITGVMMLVTHLYFTQRIWIVSQRSVWITAAIGIISVAHFAVMLMIFGRIIQLPMFGQWLAYGNTTHAALGIGMGADLLIALVLSYFLFTSRTGVQNTDSIVNRIIIVIVNNGVLLAAVEVVVLVTVLMFPANFIYLAIFQVVGNLYANSLLATLNIRNALRARKTQGKFDLSGSSSGRDREFATGRLGRSGTGPVSSNKFDISAFPTDHGLKPVQADVNYYGMSSSKSDGAVEGRESETYPPPPADYSRAV</sequence>
<dbReference type="Proteomes" id="UP000305067">
    <property type="component" value="Unassembled WGS sequence"/>
</dbReference>
<feature type="transmembrane region" description="Helical" evidence="2">
    <location>
        <begin position="62"/>
        <end position="81"/>
    </location>
</feature>
<evidence type="ECO:0000256" key="1">
    <source>
        <dbReference type="SAM" id="MobiDB-lite"/>
    </source>
</evidence>
<organism evidence="4 5">
    <name type="scientific">Pterulicium gracile</name>
    <dbReference type="NCBI Taxonomy" id="1884261"/>
    <lineage>
        <taxon>Eukaryota</taxon>
        <taxon>Fungi</taxon>
        <taxon>Dikarya</taxon>
        <taxon>Basidiomycota</taxon>
        <taxon>Agaricomycotina</taxon>
        <taxon>Agaricomycetes</taxon>
        <taxon>Agaricomycetidae</taxon>
        <taxon>Agaricales</taxon>
        <taxon>Pleurotineae</taxon>
        <taxon>Pterulaceae</taxon>
        <taxon>Pterulicium</taxon>
    </lineage>
</organism>
<dbReference type="EMBL" id="ML178821">
    <property type="protein sequence ID" value="TFL03041.1"/>
    <property type="molecule type" value="Genomic_DNA"/>
</dbReference>
<dbReference type="PANTHER" id="PTHR40465:SF1">
    <property type="entry name" value="DUF6534 DOMAIN-CONTAINING PROTEIN"/>
    <property type="match status" value="1"/>
</dbReference>
<feature type="transmembrane region" description="Helical" evidence="2">
    <location>
        <begin position="175"/>
        <end position="196"/>
    </location>
</feature>
<keyword evidence="5" id="KW-1185">Reference proteome</keyword>
<feature type="region of interest" description="Disordered" evidence="1">
    <location>
        <begin position="333"/>
        <end position="359"/>
    </location>
</feature>
<keyword evidence="2" id="KW-0472">Membrane</keyword>
<dbReference type="PANTHER" id="PTHR40465">
    <property type="entry name" value="CHROMOSOME 1, WHOLE GENOME SHOTGUN SEQUENCE"/>
    <property type="match status" value="1"/>
</dbReference>
<proteinExistence type="predicted"/>
<evidence type="ECO:0000256" key="2">
    <source>
        <dbReference type="SAM" id="Phobius"/>
    </source>
</evidence>
<name>A0A5C3QR96_9AGAR</name>
<reference evidence="4 5" key="1">
    <citation type="journal article" date="2019" name="Nat. Ecol. Evol.">
        <title>Megaphylogeny resolves global patterns of mushroom evolution.</title>
        <authorList>
            <person name="Varga T."/>
            <person name="Krizsan K."/>
            <person name="Foldi C."/>
            <person name="Dima B."/>
            <person name="Sanchez-Garcia M."/>
            <person name="Sanchez-Ramirez S."/>
            <person name="Szollosi G.J."/>
            <person name="Szarkandi J.G."/>
            <person name="Papp V."/>
            <person name="Albert L."/>
            <person name="Andreopoulos W."/>
            <person name="Angelini C."/>
            <person name="Antonin V."/>
            <person name="Barry K.W."/>
            <person name="Bougher N.L."/>
            <person name="Buchanan P."/>
            <person name="Buyck B."/>
            <person name="Bense V."/>
            <person name="Catcheside P."/>
            <person name="Chovatia M."/>
            <person name="Cooper J."/>
            <person name="Damon W."/>
            <person name="Desjardin D."/>
            <person name="Finy P."/>
            <person name="Geml J."/>
            <person name="Haridas S."/>
            <person name="Hughes K."/>
            <person name="Justo A."/>
            <person name="Karasinski D."/>
            <person name="Kautmanova I."/>
            <person name="Kiss B."/>
            <person name="Kocsube S."/>
            <person name="Kotiranta H."/>
            <person name="LaButti K.M."/>
            <person name="Lechner B.E."/>
            <person name="Liimatainen K."/>
            <person name="Lipzen A."/>
            <person name="Lukacs Z."/>
            <person name="Mihaltcheva S."/>
            <person name="Morgado L.N."/>
            <person name="Niskanen T."/>
            <person name="Noordeloos M.E."/>
            <person name="Ohm R.A."/>
            <person name="Ortiz-Santana B."/>
            <person name="Ovrebo C."/>
            <person name="Racz N."/>
            <person name="Riley R."/>
            <person name="Savchenko A."/>
            <person name="Shiryaev A."/>
            <person name="Soop K."/>
            <person name="Spirin V."/>
            <person name="Szebenyi C."/>
            <person name="Tomsovsky M."/>
            <person name="Tulloss R.E."/>
            <person name="Uehling J."/>
            <person name="Grigoriev I.V."/>
            <person name="Vagvolgyi C."/>
            <person name="Papp T."/>
            <person name="Martin F.M."/>
            <person name="Miettinen O."/>
            <person name="Hibbett D.S."/>
            <person name="Nagy L.G."/>
        </authorList>
    </citation>
    <scope>NUCLEOTIDE SEQUENCE [LARGE SCALE GENOMIC DNA]</scope>
    <source>
        <strain evidence="4 5">CBS 309.79</strain>
    </source>
</reference>
<evidence type="ECO:0000313" key="5">
    <source>
        <dbReference type="Proteomes" id="UP000305067"/>
    </source>
</evidence>
<feature type="region of interest" description="Disordered" evidence="1">
    <location>
        <begin position="278"/>
        <end position="303"/>
    </location>
</feature>
<feature type="transmembrane region" description="Helical" evidence="2">
    <location>
        <begin position="241"/>
        <end position="262"/>
    </location>
</feature>
<feature type="transmembrane region" description="Helical" evidence="2">
    <location>
        <begin position="208"/>
        <end position="235"/>
    </location>
</feature>
<protein>
    <recommendedName>
        <fullName evidence="3">DUF6534 domain-containing protein</fullName>
    </recommendedName>
</protein>
<dbReference type="AlphaFoldDB" id="A0A5C3QR96"/>
<feature type="transmembrane region" description="Helical" evidence="2">
    <location>
        <begin position="25"/>
        <end position="50"/>
    </location>
</feature>
<dbReference type="Pfam" id="PF20152">
    <property type="entry name" value="DUF6534"/>
    <property type="match status" value="1"/>
</dbReference>
<feature type="transmembrane region" description="Helical" evidence="2">
    <location>
        <begin position="133"/>
        <end position="155"/>
    </location>
</feature>